<dbReference type="AlphaFoldDB" id="A0A4R3Q8V9"/>
<comment type="caution">
    <text evidence="1">The sequence shown here is derived from an EMBL/GenBank/DDBJ whole genome shotgun (WGS) entry which is preliminary data.</text>
</comment>
<gene>
    <name evidence="1" type="ORF">EV130_1155</name>
</gene>
<proteinExistence type="predicted"/>
<dbReference type="Proteomes" id="UP000295547">
    <property type="component" value="Unassembled WGS sequence"/>
</dbReference>
<evidence type="ECO:0000313" key="2">
    <source>
        <dbReference type="Proteomes" id="UP000295547"/>
    </source>
</evidence>
<keyword evidence="2" id="KW-1185">Reference proteome</keyword>
<protein>
    <submittedName>
        <fullName evidence="1">Uncharacterized protein</fullName>
    </submittedName>
</protein>
<accession>A0A4R3Q8V9</accession>
<dbReference type="EMBL" id="SMBJ01000015">
    <property type="protein sequence ID" value="TCU17808.1"/>
    <property type="molecule type" value="Genomic_DNA"/>
</dbReference>
<organism evidence="1 2">
    <name type="scientific">Rhizobium azibense</name>
    <dbReference type="NCBI Taxonomy" id="1136135"/>
    <lineage>
        <taxon>Bacteria</taxon>
        <taxon>Pseudomonadati</taxon>
        <taxon>Pseudomonadota</taxon>
        <taxon>Alphaproteobacteria</taxon>
        <taxon>Hyphomicrobiales</taxon>
        <taxon>Rhizobiaceae</taxon>
        <taxon>Rhizobium/Agrobacterium group</taxon>
        <taxon>Rhizobium</taxon>
    </lineage>
</organism>
<reference evidence="1 2" key="1">
    <citation type="submission" date="2019-03" db="EMBL/GenBank/DDBJ databases">
        <title>Genomic Encyclopedia of Type Strains, Phase IV (KMG-V): Genome sequencing to study the core and pangenomes of soil and plant-associated prokaryotes.</title>
        <authorList>
            <person name="Whitman W."/>
        </authorList>
    </citation>
    <scope>NUCLEOTIDE SEQUENCE [LARGE SCALE GENOMIC DNA]</scope>
    <source>
        <strain evidence="1 2">Gr42</strain>
    </source>
</reference>
<sequence>MLPARSPKGAGTHMLPICASWQRARQACQSAPIARPPQCLAQAAYTPAPRFLCVPSLKQPVEAVRQIDAAGAGFVATPRGLRRVHDTRARSSGRSHPPFVDDSDLGAIDLVSDVEAFEGGSGRPLSRRPVLPTTLACWWICQRNHRLCQDAGDGKTGLPEGSGDRAEILVRPLPELDCRQTGVAGRQCLQKAMRIQ</sequence>
<evidence type="ECO:0000313" key="1">
    <source>
        <dbReference type="EMBL" id="TCU17808.1"/>
    </source>
</evidence>
<name>A0A4R3Q8V9_9HYPH</name>